<dbReference type="PATRIC" id="fig|1423775.4.peg.188"/>
<comment type="catalytic activity">
    <reaction evidence="8">
        <text>N(2)-formyl-N(1)-(5-phospho-beta-D-ribosyl)glycinamide + L-glutamine + ATP + H2O = 2-formamido-N(1)-(5-O-phospho-beta-D-ribosyl)acetamidine + L-glutamate + ADP + phosphate + H(+)</text>
        <dbReference type="Rhea" id="RHEA:17129"/>
        <dbReference type="ChEBI" id="CHEBI:15377"/>
        <dbReference type="ChEBI" id="CHEBI:15378"/>
        <dbReference type="ChEBI" id="CHEBI:29985"/>
        <dbReference type="ChEBI" id="CHEBI:30616"/>
        <dbReference type="ChEBI" id="CHEBI:43474"/>
        <dbReference type="ChEBI" id="CHEBI:58359"/>
        <dbReference type="ChEBI" id="CHEBI:147286"/>
        <dbReference type="ChEBI" id="CHEBI:147287"/>
        <dbReference type="ChEBI" id="CHEBI:456216"/>
        <dbReference type="EC" id="6.3.5.3"/>
    </reaction>
</comment>
<dbReference type="PANTHER" id="PTHR47552:SF1">
    <property type="entry name" value="PHOSPHORIBOSYLFORMYLGLYCINAMIDINE SYNTHASE SUBUNIT PURQ"/>
    <property type="match status" value="1"/>
</dbReference>
<evidence type="ECO:0000256" key="2">
    <source>
        <dbReference type="ARBA" id="ARBA00022598"/>
    </source>
</evidence>
<feature type="active site" evidence="8">
    <location>
        <position position="194"/>
    </location>
</feature>
<evidence type="ECO:0000256" key="6">
    <source>
        <dbReference type="ARBA" id="ARBA00022840"/>
    </source>
</evidence>
<dbReference type="AlphaFoldDB" id="A0A0R1K9K8"/>
<evidence type="ECO:0000313" key="10">
    <source>
        <dbReference type="Proteomes" id="UP000051248"/>
    </source>
</evidence>
<evidence type="ECO:0000256" key="8">
    <source>
        <dbReference type="HAMAP-Rule" id="MF_00421"/>
    </source>
</evidence>
<dbReference type="SMART" id="SM01211">
    <property type="entry name" value="GATase_5"/>
    <property type="match status" value="1"/>
</dbReference>
<reference evidence="9 10" key="1">
    <citation type="journal article" date="2015" name="Genome Announc.">
        <title>Expanding the biotechnology potential of lactobacilli through comparative genomics of 213 strains and associated genera.</title>
        <authorList>
            <person name="Sun Z."/>
            <person name="Harris H.M."/>
            <person name="McCann A."/>
            <person name="Guo C."/>
            <person name="Argimon S."/>
            <person name="Zhang W."/>
            <person name="Yang X."/>
            <person name="Jeffery I.B."/>
            <person name="Cooney J.C."/>
            <person name="Kagawa T.F."/>
            <person name="Liu W."/>
            <person name="Song Y."/>
            <person name="Salvetti E."/>
            <person name="Wrobel A."/>
            <person name="Rasinkangas P."/>
            <person name="Parkhill J."/>
            <person name="Rea M.C."/>
            <person name="O'Sullivan O."/>
            <person name="Ritari J."/>
            <person name="Douillard F.P."/>
            <person name="Paul Ross R."/>
            <person name="Yang R."/>
            <person name="Briner A.E."/>
            <person name="Felis G.E."/>
            <person name="de Vos W.M."/>
            <person name="Barrangou R."/>
            <person name="Klaenhammer T.R."/>
            <person name="Caufield P.W."/>
            <person name="Cui Y."/>
            <person name="Zhang H."/>
            <person name="O'Toole P.W."/>
        </authorList>
    </citation>
    <scope>NUCLEOTIDE SEQUENCE [LARGE SCALE GENOMIC DNA]</scope>
    <source>
        <strain evidence="9 10">DSM 19682</strain>
    </source>
</reference>
<dbReference type="GO" id="GO:0005737">
    <property type="term" value="C:cytoplasm"/>
    <property type="evidence" value="ECO:0007669"/>
    <property type="project" value="UniProtKB-SubCell"/>
</dbReference>
<dbReference type="SUPFAM" id="SSF52317">
    <property type="entry name" value="Class I glutamine amidotransferase-like"/>
    <property type="match status" value="1"/>
</dbReference>
<dbReference type="InterPro" id="IPR010075">
    <property type="entry name" value="PRibForGlyAmidine_synth_PurQ"/>
</dbReference>
<keyword evidence="2 8" id="KW-0436">Ligase</keyword>
<dbReference type="GO" id="GO:0006189">
    <property type="term" value="P:'de novo' IMP biosynthetic process"/>
    <property type="evidence" value="ECO:0007669"/>
    <property type="project" value="UniProtKB-UniRule"/>
</dbReference>
<dbReference type="Gene3D" id="3.40.50.880">
    <property type="match status" value="1"/>
</dbReference>
<dbReference type="OrthoDB" id="9804441at2"/>
<comment type="caution">
    <text evidence="9">The sequence shown here is derived from an EMBL/GenBank/DDBJ whole genome shotgun (WGS) entry which is preliminary data.</text>
</comment>
<keyword evidence="10" id="KW-1185">Reference proteome</keyword>
<keyword evidence="6 8" id="KW-0067">ATP-binding</keyword>
<dbReference type="RefSeq" id="WP_025024061.1">
    <property type="nucleotide sequence ID" value="NZ_AZDZ01000009.1"/>
</dbReference>
<evidence type="ECO:0000256" key="7">
    <source>
        <dbReference type="ARBA" id="ARBA00022962"/>
    </source>
</evidence>
<name>A0A0R1K9K8_9LACO</name>
<dbReference type="EMBL" id="AZDZ01000009">
    <property type="protein sequence ID" value="KRK80008.1"/>
    <property type="molecule type" value="Genomic_DNA"/>
</dbReference>
<evidence type="ECO:0000313" key="9">
    <source>
        <dbReference type="EMBL" id="KRK80008.1"/>
    </source>
</evidence>
<evidence type="ECO:0000256" key="3">
    <source>
        <dbReference type="ARBA" id="ARBA00022741"/>
    </source>
</evidence>
<dbReference type="Pfam" id="PF13507">
    <property type="entry name" value="GATase_5"/>
    <property type="match status" value="1"/>
</dbReference>
<dbReference type="eggNOG" id="COG0047">
    <property type="taxonomic scope" value="Bacteria"/>
</dbReference>
<organism evidence="9 10">
    <name type="scientific">Companilactobacillus nodensis DSM 19682 = JCM 14932 = NBRC 107160</name>
    <dbReference type="NCBI Taxonomy" id="1423775"/>
    <lineage>
        <taxon>Bacteria</taxon>
        <taxon>Bacillati</taxon>
        <taxon>Bacillota</taxon>
        <taxon>Bacilli</taxon>
        <taxon>Lactobacillales</taxon>
        <taxon>Lactobacillaceae</taxon>
        <taxon>Companilactobacillus</taxon>
    </lineage>
</organism>
<evidence type="ECO:0000256" key="1">
    <source>
        <dbReference type="ARBA" id="ARBA00022490"/>
    </source>
</evidence>
<dbReference type="PROSITE" id="PS51273">
    <property type="entry name" value="GATASE_TYPE_1"/>
    <property type="match status" value="1"/>
</dbReference>
<dbReference type="PANTHER" id="PTHR47552">
    <property type="entry name" value="PHOSPHORIBOSYLFORMYLGLYCINAMIDINE SYNTHASE SUBUNIT PURQ"/>
    <property type="match status" value="1"/>
</dbReference>
<evidence type="ECO:0000256" key="4">
    <source>
        <dbReference type="ARBA" id="ARBA00022755"/>
    </source>
</evidence>
<keyword evidence="1 8" id="KW-0963">Cytoplasm</keyword>
<dbReference type="Proteomes" id="UP000051248">
    <property type="component" value="Unassembled WGS sequence"/>
</dbReference>
<comment type="catalytic activity">
    <reaction evidence="8">
        <text>L-glutamine + H2O = L-glutamate + NH4(+)</text>
        <dbReference type="Rhea" id="RHEA:15889"/>
        <dbReference type="ChEBI" id="CHEBI:15377"/>
        <dbReference type="ChEBI" id="CHEBI:28938"/>
        <dbReference type="ChEBI" id="CHEBI:29985"/>
        <dbReference type="ChEBI" id="CHEBI:58359"/>
        <dbReference type="EC" id="3.5.1.2"/>
    </reaction>
</comment>
<dbReference type="PIRSF" id="PIRSF001586">
    <property type="entry name" value="FGAM_synth_I"/>
    <property type="match status" value="1"/>
</dbReference>
<dbReference type="EC" id="6.3.5.3" evidence="8"/>
<feature type="active site" description="Nucleophile" evidence="8">
    <location>
        <position position="86"/>
    </location>
</feature>
<dbReference type="CDD" id="cd01740">
    <property type="entry name" value="GATase1_FGAR_AT"/>
    <property type="match status" value="1"/>
</dbReference>
<comment type="subcellular location">
    <subcellularLocation>
        <location evidence="8">Cytoplasm</location>
    </subcellularLocation>
</comment>
<evidence type="ECO:0000256" key="5">
    <source>
        <dbReference type="ARBA" id="ARBA00022801"/>
    </source>
</evidence>
<keyword evidence="3 8" id="KW-0547">Nucleotide-binding</keyword>
<dbReference type="HAMAP" id="MF_00421">
    <property type="entry name" value="PurQ"/>
    <property type="match status" value="1"/>
</dbReference>
<gene>
    <name evidence="8" type="primary">purQ</name>
    <name evidence="9" type="ORF">FD03_GL000184</name>
</gene>
<dbReference type="GO" id="GO:0004359">
    <property type="term" value="F:glutaminase activity"/>
    <property type="evidence" value="ECO:0007669"/>
    <property type="project" value="UniProtKB-EC"/>
</dbReference>
<dbReference type="NCBIfam" id="TIGR01737">
    <property type="entry name" value="FGAM_synth_I"/>
    <property type="match status" value="1"/>
</dbReference>
<dbReference type="NCBIfam" id="NF002957">
    <property type="entry name" value="PRK03619.1"/>
    <property type="match status" value="1"/>
</dbReference>
<dbReference type="GO" id="GO:0005524">
    <property type="term" value="F:ATP binding"/>
    <property type="evidence" value="ECO:0007669"/>
    <property type="project" value="UniProtKB-KW"/>
</dbReference>
<accession>A0A0R1K9K8</accession>
<keyword evidence="4 8" id="KW-0658">Purine biosynthesis</keyword>
<sequence>MKFAVIVFPGSNCDMDLYYAIRDGIEQEADLVSYKEESLDGYDGILIPGGFSYGDYLRSGAIASHAPIIKEVIRLANEGKPVLGICNGFQILTEIGLLPGTLTNNRQNRFICKQVELVVENNKTIFTNKYNLNEKIMVPIAHGEGRYYCDEETLWELNENNQVVFRYSQDVNGSVEEIAGITNKQKNVLGMMPHPERAIESILGSDDGLKLFKSMLETQKNGVQI</sequence>
<comment type="subunit">
    <text evidence="8">Part of the FGAM synthase complex composed of 1 PurL, 1 PurQ and 2 PurS subunits.</text>
</comment>
<dbReference type="GO" id="GO:0004642">
    <property type="term" value="F:phosphoribosylformylglycinamidine synthase activity"/>
    <property type="evidence" value="ECO:0007669"/>
    <property type="project" value="UniProtKB-UniRule"/>
</dbReference>
<feature type="active site" evidence="8">
    <location>
        <position position="196"/>
    </location>
</feature>
<comment type="function">
    <text evidence="8">Part of the phosphoribosylformylglycinamidine synthase complex involved in the purines biosynthetic pathway. Catalyzes the ATP-dependent conversion of formylglycinamide ribonucleotide (FGAR) and glutamine to yield formylglycinamidine ribonucleotide (FGAM) and glutamate. The FGAM synthase complex is composed of three subunits. PurQ produces an ammonia molecule by converting glutamine to glutamate. PurL transfers the ammonia molecule to FGAR to form FGAM in an ATP-dependent manner. PurS interacts with PurQ and PurL and is thought to assist in the transfer of the ammonia molecule from PurQ to PurL.</text>
</comment>
<comment type="pathway">
    <text evidence="8">Purine metabolism; IMP biosynthesis via de novo pathway; 5-amino-1-(5-phospho-D-ribosyl)imidazole from N(2)-formyl-N(1)-(5-phospho-D-ribosyl)glycinamide: step 1/2.</text>
</comment>
<dbReference type="EC" id="3.5.1.2" evidence="8"/>
<dbReference type="UniPathway" id="UPA00074">
    <property type="reaction ID" value="UER00128"/>
</dbReference>
<dbReference type="FunFam" id="3.40.50.880:FF:000019">
    <property type="entry name" value="Phosphoribosylformylglycinamidine synthase subunit PurQ"/>
    <property type="match status" value="1"/>
</dbReference>
<dbReference type="STRING" id="1423775.FD03_GL000184"/>
<dbReference type="InterPro" id="IPR029062">
    <property type="entry name" value="Class_I_gatase-like"/>
</dbReference>
<keyword evidence="7 8" id="KW-0315">Glutamine amidotransferase</keyword>
<proteinExistence type="inferred from homology"/>
<protein>
    <recommendedName>
        <fullName evidence="8">Phosphoribosylformylglycinamidine synthase subunit PurQ</fullName>
        <shortName evidence="8">FGAM synthase</shortName>
        <ecNumber evidence="8">6.3.5.3</ecNumber>
    </recommendedName>
    <alternativeName>
        <fullName evidence="8">Formylglycinamide ribonucleotide amidotransferase subunit I</fullName>
        <shortName evidence="8">FGAR amidotransferase I</shortName>
        <shortName evidence="8">FGAR-AT I</shortName>
    </alternativeName>
    <alternativeName>
        <fullName evidence="8">Glutaminase PurQ</fullName>
        <ecNumber evidence="8">3.5.1.2</ecNumber>
    </alternativeName>
    <alternativeName>
        <fullName evidence="8">Phosphoribosylformylglycinamidine synthase subunit I</fullName>
    </alternativeName>
</protein>
<keyword evidence="5 8" id="KW-0378">Hydrolase</keyword>